<dbReference type="KEGG" id="yti:FNA67_09760"/>
<dbReference type="Gene3D" id="3.40.50.2300">
    <property type="match status" value="1"/>
</dbReference>
<name>A0A5B9DPH6_9HYPH</name>
<keyword evidence="1" id="KW-0805">Transcription regulation</keyword>
<keyword evidence="3" id="KW-0804">Transcription</keyword>
<dbReference type="InterPro" id="IPR036388">
    <property type="entry name" value="WH-like_DNA-bd_sf"/>
</dbReference>
<dbReference type="InterPro" id="IPR000792">
    <property type="entry name" value="Tscrpt_reg_LuxR_C"/>
</dbReference>
<dbReference type="CDD" id="cd00156">
    <property type="entry name" value="REC"/>
    <property type="match status" value="1"/>
</dbReference>
<protein>
    <submittedName>
        <fullName evidence="5">Response regulator</fullName>
    </submittedName>
</protein>
<dbReference type="SUPFAM" id="SSF52172">
    <property type="entry name" value="CheY-like"/>
    <property type="match status" value="1"/>
</dbReference>
<dbReference type="InterPro" id="IPR001789">
    <property type="entry name" value="Sig_transdc_resp-reg_receiver"/>
</dbReference>
<dbReference type="EMBL" id="CP041690">
    <property type="protein sequence ID" value="QEE20438.1"/>
    <property type="molecule type" value="Genomic_DNA"/>
</dbReference>
<evidence type="ECO:0000313" key="6">
    <source>
        <dbReference type="Proteomes" id="UP000321062"/>
    </source>
</evidence>
<dbReference type="PRINTS" id="PR00038">
    <property type="entry name" value="HTHLUXR"/>
</dbReference>
<dbReference type="PROSITE" id="PS50043">
    <property type="entry name" value="HTH_LUXR_2"/>
    <property type="match status" value="1"/>
</dbReference>
<dbReference type="PANTHER" id="PTHR44688:SF16">
    <property type="entry name" value="DNA-BINDING TRANSCRIPTIONAL ACTIVATOR DEVR_DOSR"/>
    <property type="match status" value="1"/>
</dbReference>
<dbReference type="PROSITE" id="PS50110">
    <property type="entry name" value="RESPONSE_REGULATORY"/>
    <property type="match status" value="1"/>
</dbReference>
<dbReference type="RefSeq" id="WP_147655910.1">
    <property type="nucleotide sequence ID" value="NZ_BMFM01000001.1"/>
</dbReference>
<dbReference type="GO" id="GO:0006355">
    <property type="term" value="P:regulation of DNA-templated transcription"/>
    <property type="evidence" value="ECO:0007669"/>
    <property type="project" value="InterPro"/>
</dbReference>
<comment type="caution">
    <text evidence="4">Lacks conserved residue(s) required for the propagation of feature annotation.</text>
</comment>
<sequence length="210" mass="23209">MARGNTRWAQIAERVVYILDDDPKSREYLRAVFKLEGFQVESAQTVTQYLEATAQRAPDVVLMNAGFDNEGGIELLRTIASEKSGTAVIILQDGDTTRLTVEAMKAGAYDVFAQPFNVTAIVKSVLESLGSRVMLVNGMRGTKPLYARTIGRLTPREREVLDQLINGLTNKETGRALGISSRTVEVHRSRVMEKLGARNTADLLRLVLVQ</sequence>
<keyword evidence="2" id="KW-0238">DNA-binding</keyword>
<dbReference type="AlphaFoldDB" id="A0A5B9DPH6"/>
<dbReference type="SMART" id="SM00421">
    <property type="entry name" value="HTH_LUXR"/>
    <property type="match status" value="1"/>
</dbReference>
<dbReference type="Pfam" id="PF00072">
    <property type="entry name" value="Response_reg"/>
    <property type="match status" value="1"/>
</dbReference>
<dbReference type="CDD" id="cd06170">
    <property type="entry name" value="LuxR_C_like"/>
    <property type="match status" value="1"/>
</dbReference>
<dbReference type="Pfam" id="PF00196">
    <property type="entry name" value="GerE"/>
    <property type="match status" value="1"/>
</dbReference>
<gene>
    <name evidence="5" type="ORF">FNA67_09760</name>
</gene>
<dbReference type="Proteomes" id="UP000321062">
    <property type="component" value="Chromosome"/>
</dbReference>
<evidence type="ECO:0000256" key="4">
    <source>
        <dbReference type="PROSITE-ProRule" id="PRU00169"/>
    </source>
</evidence>
<accession>A0A5B9DPH6</accession>
<evidence type="ECO:0000256" key="3">
    <source>
        <dbReference type="ARBA" id="ARBA00023163"/>
    </source>
</evidence>
<dbReference type="GO" id="GO:0000160">
    <property type="term" value="P:phosphorelay signal transduction system"/>
    <property type="evidence" value="ECO:0007669"/>
    <property type="project" value="InterPro"/>
</dbReference>
<dbReference type="SUPFAM" id="SSF46894">
    <property type="entry name" value="C-terminal effector domain of the bipartite response regulators"/>
    <property type="match status" value="1"/>
</dbReference>
<keyword evidence="6" id="KW-1185">Reference proteome</keyword>
<proteinExistence type="predicted"/>
<dbReference type="PANTHER" id="PTHR44688">
    <property type="entry name" value="DNA-BINDING TRANSCRIPTIONAL ACTIVATOR DEVR_DOSR"/>
    <property type="match status" value="1"/>
</dbReference>
<dbReference type="GO" id="GO:0003677">
    <property type="term" value="F:DNA binding"/>
    <property type="evidence" value="ECO:0007669"/>
    <property type="project" value="UniProtKB-KW"/>
</dbReference>
<dbReference type="InterPro" id="IPR016032">
    <property type="entry name" value="Sig_transdc_resp-reg_C-effctor"/>
</dbReference>
<dbReference type="OrthoDB" id="9782655at2"/>
<dbReference type="Gene3D" id="1.10.10.10">
    <property type="entry name" value="Winged helix-like DNA-binding domain superfamily/Winged helix DNA-binding domain"/>
    <property type="match status" value="1"/>
</dbReference>
<organism evidence="5 6">
    <name type="scientific">Paradevosia tibetensis</name>
    <dbReference type="NCBI Taxonomy" id="1447062"/>
    <lineage>
        <taxon>Bacteria</taxon>
        <taxon>Pseudomonadati</taxon>
        <taxon>Pseudomonadota</taxon>
        <taxon>Alphaproteobacteria</taxon>
        <taxon>Hyphomicrobiales</taxon>
        <taxon>Devosiaceae</taxon>
        <taxon>Paradevosia</taxon>
    </lineage>
</organism>
<dbReference type="InterPro" id="IPR011006">
    <property type="entry name" value="CheY-like_superfamily"/>
</dbReference>
<reference evidence="5 6" key="1">
    <citation type="journal article" date="2015" name="Int. J. Syst. Evol. Microbiol.">
        <title>Youhaiella tibetensis gen. nov., sp. nov., isolated from subsurface sediment.</title>
        <authorList>
            <person name="Wang Y.X."/>
            <person name="Huang F.Q."/>
            <person name="Nogi Y."/>
            <person name="Pang S.J."/>
            <person name="Wang P.K."/>
            <person name="Lv J."/>
        </authorList>
    </citation>
    <scope>NUCLEOTIDE SEQUENCE [LARGE SCALE GENOMIC DNA]</scope>
    <source>
        <strain evidence="6">fig4</strain>
    </source>
</reference>
<dbReference type="SMART" id="SM00448">
    <property type="entry name" value="REC"/>
    <property type="match status" value="1"/>
</dbReference>
<evidence type="ECO:0000256" key="2">
    <source>
        <dbReference type="ARBA" id="ARBA00023125"/>
    </source>
</evidence>
<evidence type="ECO:0000256" key="1">
    <source>
        <dbReference type="ARBA" id="ARBA00023015"/>
    </source>
</evidence>
<evidence type="ECO:0000313" key="5">
    <source>
        <dbReference type="EMBL" id="QEE20438.1"/>
    </source>
</evidence>